<gene>
    <name evidence="3" type="ORF">IZO911_LOCUS26712</name>
    <name evidence="4" type="ORF">KXQ929_LOCUS12453</name>
</gene>
<dbReference type="Pfam" id="PF00595">
    <property type="entry name" value="PDZ"/>
    <property type="match status" value="1"/>
</dbReference>
<evidence type="ECO:0000256" key="1">
    <source>
        <dbReference type="SAM" id="MobiDB-lite"/>
    </source>
</evidence>
<accession>A0A814TZB0</accession>
<proteinExistence type="predicted"/>
<feature type="compositionally biased region" description="Basic residues" evidence="1">
    <location>
        <begin position="141"/>
        <end position="150"/>
    </location>
</feature>
<dbReference type="SUPFAM" id="SSF50156">
    <property type="entry name" value="PDZ domain-like"/>
    <property type="match status" value="1"/>
</dbReference>
<reference evidence="3" key="1">
    <citation type="submission" date="2021-02" db="EMBL/GenBank/DDBJ databases">
        <authorList>
            <person name="Nowell W R."/>
        </authorList>
    </citation>
    <scope>NUCLEOTIDE SEQUENCE</scope>
</reference>
<dbReference type="EMBL" id="CAJOBB010000641">
    <property type="protein sequence ID" value="CAF3721746.1"/>
    <property type="molecule type" value="Genomic_DNA"/>
</dbReference>
<dbReference type="SMART" id="SM00228">
    <property type="entry name" value="PDZ"/>
    <property type="match status" value="1"/>
</dbReference>
<dbReference type="Gene3D" id="2.30.42.10">
    <property type="match status" value="1"/>
</dbReference>
<dbReference type="InterPro" id="IPR001478">
    <property type="entry name" value="PDZ"/>
</dbReference>
<dbReference type="AlphaFoldDB" id="A0A814TZB0"/>
<dbReference type="PROSITE" id="PS50106">
    <property type="entry name" value="PDZ"/>
    <property type="match status" value="1"/>
</dbReference>
<dbReference type="Proteomes" id="UP000663860">
    <property type="component" value="Unassembled WGS sequence"/>
</dbReference>
<dbReference type="InterPro" id="IPR036034">
    <property type="entry name" value="PDZ_sf"/>
</dbReference>
<dbReference type="PANTHER" id="PTHR19964">
    <property type="entry name" value="MULTIPLE PDZ DOMAIN PROTEIN"/>
    <property type="match status" value="1"/>
</dbReference>
<evidence type="ECO:0000313" key="5">
    <source>
        <dbReference type="Proteomes" id="UP000663860"/>
    </source>
</evidence>
<dbReference type="EMBL" id="CAJNOE010000353">
    <property type="protein sequence ID" value="CAF1167835.1"/>
    <property type="molecule type" value="Genomic_DNA"/>
</dbReference>
<evidence type="ECO:0000313" key="3">
    <source>
        <dbReference type="EMBL" id="CAF1167835.1"/>
    </source>
</evidence>
<comment type="caution">
    <text evidence="3">The sequence shown here is derived from an EMBL/GenBank/DDBJ whole genome shotgun (WGS) entry which is preliminary data.</text>
</comment>
<evidence type="ECO:0000259" key="2">
    <source>
        <dbReference type="PROSITE" id="PS50106"/>
    </source>
</evidence>
<feature type="domain" description="PDZ" evidence="2">
    <location>
        <begin position="6"/>
        <end position="79"/>
    </location>
</feature>
<dbReference type="PANTHER" id="PTHR19964:SF94">
    <property type="entry name" value="SYNTAXIN-BINDING PROTEIN 4-LIKE"/>
    <property type="match status" value="1"/>
</dbReference>
<organism evidence="3 5">
    <name type="scientific">Adineta steineri</name>
    <dbReference type="NCBI Taxonomy" id="433720"/>
    <lineage>
        <taxon>Eukaryota</taxon>
        <taxon>Metazoa</taxon>
        <taxon>Spiralia</taxon>
        <taxon>Gnathifera</taxon>
        <taxon>Rotifera</taxon>
        <taxon>Eurotatoria</taxon>
        <taxon>Bdelloidea</taxon>
        <taxon>Adinetida</taxon>
        <taxon>Adinetidae</taxon>
        <taxon>Adineta</taxon>
    </lineage>
</organism>
<evidence type="ECO:0000313" key="4">
    <source>
        <dbReference type="EMBL" id="CAF3721746.1"/>
    </source>
</evidence>
<name>A0A814TZB0_9BILA</name>
<sequence>MTNTEELIVYANSRNGLGIRILGFKRATNKSGIYIKELLDNGLAQKDGRLKIGDQILSINDESSIGISREHAVNLLRSAAATNQVRFRVKHFFPQLSSVEYQKLLHDDKSTDDDDDNHRTHNTSQNKNNNNNPTLNESRTKKSSRRHHRQQQQQHNHDQSDRYSTYNVAYENNKREQQESNKQMNISNDALQALLNSRFKLIDLVDLLKKIYPKLFSNNQKRELQFIEQLSETNTDGRITLKDFERQSSVLLGERINLLVPFFSSSAQSSNPTNDTELILELRREISSCRTTIDDLQTKIITCEKSQRLSNEVEFEYEDLLKFLYEQLHQYKLNEVNHIKQIRANDQLIQKLFHYLSIYVNQPKDEHILAQLKYEYEQQQKLNENSHNTSFVPNNKYHERF</sequence>
<feature type="region of interest" description="Disordered" evidence="1">
    <location>
        <begin position="107"/>
        <end position="163"/>
    </location>
</feature>
<feature type="compositionally biased region" description="Low complexity" evidence="1">
    <location>
        <begin position="122"/>
        <end position="136"/>
    </location>
</feature>
<protein>
    <recommendedName>
        <fullName evidence="2">PDZ domain-containing protein</fullName>
    </recommendedName>
</protein>
<dbReference type="Proteomes" id="UP000663868">
    <property type="component" value="Unassembled WGS sequence"/>
</dbReference>
<dbReference type="InterPro" id="IPR051342">
    <property type="entry name" value="PDZ_scaffold"/>
</dbReference>